<dbReference type="AlphaFoldDB" id="A0AAN7YU28"/>
<organism evidence="2 3">
    <name type="scientific">Dictyostelium firmibasis</name>
    <dbReference type="NCBI Taxonomy" id="79012"/>
    <lineage>
        <taxon>Eukaryota</taxon>
        <taxon>Amoebozoa</taxon>
        <taxon>Evosea</taxon>
        <taxon>Eumycetozoa</taxon>
        <taxon>Dictyostelia</taxon>
        <taxon>Dictyosteliales</taxon>
        <taxon>Dictyosteliaceae</taxon>
        <taxon>Dictyostelium</taxon>
    </lineage>
</organism>
<evidence type="ECO:0000313" key="2">
    <source>
        <dbReference type="EMBL" id="KAK5580081.1"/>
    </source>
</evidence>
<feature type="region of interest" description="Disordered" evidence="1">
    <location>
        <begin position="16"/>
        <end position="83"/>
    </location>
</feature>
<sequence length="83" mass="8398">MTIVSCLTKLSNPTVALSSSTGVSSNNGIEVGSGENSVAWNRWDGGGGGGRWDGGGGRWNGGGGGGGRWDGGGGGSSWRWRRW</sequence>
<protein>
    <submittedName>
        <fullName evidence="2">Uncharacterized protein</fullName>
    </submittedName>
</protein>
<evidence type="ECO:0000313" key="3">
    <source>
        <dbReference type="Proteomes" id="UP001344447"/>
    </source>
</evidence>
<evidence type="ECO:0000256" key="1">
    <source>
        <dbReference type="SAM" id="MobiDB-lite"/>
    </source>
</evidence>
<dbReference type="EMBL" id="JAVFKY010000002">
    <property type="protein sequence ID" value="KAK5580081.1"/>
    <property type="molecule type" value="Genomic_DNA"/>
</dbReference>
<name>A0AAN7YU28_9MYCE</name>
<dbReference type="Proteomes" id="UP001344447">
    <property type="component" value="Unassembled WGS sequence"/>
</dbReference>
<gene>
    <name evidence="2" type="ORF">RB653_000094</name>
</gene>
<accession>A0AAN7YU28</accession>
<proteinExistence type="predicted"/>
<feature type="compositionally biased region" description="Polar residues" evidence="1">
    <location>
        <begin position="16"/>
        <end position="39"/>
    </location>
</feature>
<comment type="caution">
    <text evidence="2">The sequence shown here is derived from an EMBL/GenBank/DDBJ whole genome shotgun (WGS) entry which is preliminary data.</text>
</comment>
<reference evidence="2 3" key="1">
    <citation type="submission" date="2023-11" db="EMBL/GenBank/DDBJ databases">
        <title>Dfirmibasis_genome.</title>
        <authorList>
            <person name="Edelbroek B."/>
            <person name="Kjellin J."/>
            <person name="Jerlstrom-Hultqvist J."/>
            <person name="Soderbom F."/>
        </authorList>
    </citation>
    <scope>NUCLEOTIDE SEQUENCE [LARGE SCALE GENOMIC DNA]</scope>
    <source>
        <strain evidence="2 3">TNS-C-14</strain>
    </source>
</reference>
<keyword evidence="3" id="KW-1185">Reference proteome</keyword>
<feature type="compositionally biased region" description="Gly residues" evidence="1">
    <location>
        <begin position="44"/>
        <end position="76"/>
    </location>
</feature>